<evidence type="ECO:0000313" key="2">
    <source>
        <dbReference type="Proteomes" id="UP000046090"/>
    </source>
</evidence>
<dbReference type="AlphaFoldDB" id="A0A0K2YC17"/>
<dbReference type="GeneID" id="76197076"/>
<reference evidence="2" key="1">
    <citation type="submission" date="2014-12" db="EMBL/GenBank/DDBJ databases">
        <authorList>
            <person name="Smet A."/>
        </authorList>
    </citation>
    <scope>NUCLEOTIDE SEQUENCE [LARGE SCALE GENOMIC DNA]</scope>
</reference>
<evidence type="ECO:0000313" key="1">
    <source>
        <dbReference type="EMBL" id="CRI34530.1"/>
    </source>
</evidence>
<keyword evidence="2" id="KW-1185">Reference proteome</keyword>
<organism evidence="1 2">
    <name type="scientific">Helicobacter heilmannii</name>
    <dbReference type="NCBI Taxonomy" id="35817"/>
    <lineage>
        <taxon>Bacteria</taxon>
        <taxon>Pseudomonadati</taxon>
        <taxon>Campylobacterota</taxon>
        <taxon>Epsilonproteobacteria</taxon>
        <taxon>Campylobacterales</taxon>
        <taxon>Helicobacteraceae</taxon>
        <taxon>Helicobacter</taxon>
    </lineage>
</organism>
<gene>
    <name evidence="1" type="ORF">HHE01_13760</name>
</gene>
<dbReference type="EMBL" id="CDMK01000001">
    <property type="protein sequence ID" value="CRI34530.1"/>
    <property type="molecule type" value="Genomic_DNA"/>
</dbReference>
<name>A0A0K2YC17_HELHE</name>
<proteinExistence type="predicted"/>
<dbReference type="RefSeq" id="WP_015106630.1">
    <property type="nucleotide sequence ID" value="NZ_AP026684.1"/>
</dbReference>
<sequence length="69" mass="7970">MQFKNTKRDTNMGANELEALDSEFTNELDKDTKKYYTLFLSQATMAKLEAYLKEFGVLMRIKAPSSKKP</sequence>
<protein>
    <submittedName>
        <fullName evidence="1">Uncharacterized protein</fullName>
    </submittedName>
</protein>
<dbReference type="Proteomes" id="UP000046090">
    <property type="component" value="Unassembled WGS sequence"/>
</dbReference>
<accession>A0A0K2YC17</accession>